<keyword evidence="3" id="KW-1185">Reference proteome</keyword>
<dbReference type="GeneID" id="35599309"/>
<evidence type="ECO:0000256" key="1">
    <source>
        <dbReference type="SAM" id="Coils"/>
    </source>
</evidence>
<reference evidence="2 3" key="1">
    <citation type="submission" date="2016-03" db="EMBL/GenBank/DDBJ databases">
        <authorList>
            <person name="Ploux O."/>
        </authorList>
    </citation>
    <scope>NUCLEOTIDE SEQUENCE [LARGE SCALE GENOMIC DNA]</scope>
    <source>
        <strain evidence="2 3">URUG2</strain>
    </source>
</reference>
<feature type="coiled-coil region" evidence="1">
    <location>
        <begin position="99"/>
        <end position="140"/>
    </location>
</feature>
<dbReference type="RefSeq" id="XP_023625178.1">
    <property type="nucleotide sequence ID" value="XM_023769410.1"/>
</dbReference>
<protein>
    <submittedName>
        <fullName evidence="2">Uncharacterized protein</fullName>
    </submittedName>
</protein>
<name>A0A2D3UTH7_9PEZI</name>
<dbReference type="EMBL" id="FJUY01000005">
    <property type="protein sequence ID" value="CZT18288.1"/>
    <property type="molecule type" value="Genomic_DNA"/>
</dbReference>
<accession>A0A2D3UTH7</accession>
<sequence>MHPDEIAARIRKHFESGLNPFLASANDEGLVSVRKGTDEAIQNFYAQVSAKTASQLEKVSGECSQLRERSTETASQLETVFGEECSQLRDASAKSTSELQKVSREYAQLSEDVTVLQDDKERLQADCDALDEENVALRTEIEARDEHIEALQEDQVGYRRGAACRSLYTTSIDQGRSSSTVDEDAIDIHLWDLVKEEAIHHADPAKSLPPRL</sequence>
<evidence type="ECO:0000313" key="2">
    <source>
        <dbReference type="EMBL" id="CZT18288.1"/>
    </source>
</evidence>
<dbReference type="Proteomes" id="UP000225277">
    <property type="component" value="Unassembled WGS sequence"/>
</dbReference>
<gene>
    <name evidence="2" type="ORF">RCC_04132</name>
</gene>
<dbReference type="SUPFAM" id="SSF58113">
    <property type="entry name" value="Apolipoprotein A-I"/>
    <property type="match status" value="1"/>
</dbReference>
<proteinExistence type="predicted"/>
<organism evidence="2 3">
    <name type="scientific">Ramularia collo-cygni</name>
    <dbReference type="NCBI Taxonomy" id="112498"/>
    <lineage>
        <taxon>Eukaryota</taxon>
        <taxon>Fungi</taxon>
        <taxon>Dikarya</taxon>
        <taxon>Ascomycota</taxon>
        <taxon>Pezizomycotina</taxon>
        <taxon>Dothideomycetes</taxon>
        <taxon>Dothideomycetidae</taxon>
        <taxon>Mycosphaerellales</taxon>
        <taxon>Mycosphaerellaceae</taxon>
        <taxon>Ramularia</taxon>
    </lineage>
</organism>
<keyword evidence="1" id="KW-0175">Coiled coil</keyword>
<dbReference type="Gene3D" id="1.10.287.1490">
    <property type="match status" value="1"/>
</dbReference>
<evidence type="ECO:0000313" key="3">
    <source>
        <dbReference type="Proteomes" id="UP000225277"/>
    </source>
</evidence>
<dbReference type="AlphaFoldDB" id="A0A2D3UTH7"/>